<protein>
    <submittedName>
        <fullName evidence="1">Uncharacterized protein</fullName>
    </submittedName>
</protein>
<dbReference type="EMBL" id="CADCTY010002344">
    <property type="protein sequence ID" value="CAA9418088.1"/>
    <property type="molecule type" value="Genomic_DNA"/>
</dbReference>
<feature type="non-terminal residue" evidence="1">
    <location>
        <position position="1"/>
    </location>
</feature>
<gene>
    <name evidence="1" type="ORF">AVDCRST_MAG94-6820</name>
</gene>
<feature type="non-terminal residue" evidence="1">
    <location>
        <position position="38"/>
    </location>
</feature>
<proteinExistence type="predicted"/>
<name>A0A6J4PPA2_9CYAN</name>
<accession>A0A6J4PPA2</accession>
<dbReference type="AlphaFoldDB" id="A0A6J4PPA2"/>
<reference evidence="1" key="1">
    <citation type="submission" date="2020-02" db="EMBL/GenBank/DDBJ databases">
        <authorList>
            <person name="Meier V. D."/>
        </authorList>
    </citation>
    <scope>NUCLEOTIDE SEQUENCE</scope>
    <source>
        <strain evidence="1">AVDCRST_MAG94</strain>
    </source>
</reference>
<sequence length="38" mass="4139">TTDRCWAIARSKQALKLSLKALPTTLQTCMSLMCGLAL</sequence>
<evidence type="ECO:0000313" key="1">
    <source>
        <dbReference type="EMBL" id="CAA9418088.1"/>
    </source>
</evidence>
<organism evidence="1">
    <name type="scientific">uncultured Leptolyngbya sp</name>
    <dbReference type="NCBI Taxonomy" id="332963"/>
    <lineage>
        <taxon>Bacteria</taxon>
        <taxon>Bacillati</taxon>
        <taxon>Cyanobacteriota</taxon>
        <taxon>Cyanophyceae</taxon>
        <taxon>Leptolyngbyales</taxon>
        <taxon>Leptolyngbyaceae</taxon>
        <taxon>Leptolyngbya group</taxon>
        <taxon>Leptolyngbya</taxon>
        <taxon>environmental samples</taxon>
    </lineage>
</organism>